<protein>
    <submittedName>
        <fullName evidence="2">Dihydrodipicolinate reductase</fullName>
    </submittedName>
</protein>
<keyword evidence="1" id="KW-0732">Signal</keyword>
<feature type="chain" id="PRO_5012985178" evidence="1">
    <location>
        <begin position="23"/>
        <end position="117"/>
    </location>
</feature>
<dbReference type="EMBL" id="CP022415">
    <property type="protein sequence ID" value="ASM73700.1"/>
    <property type="molecule type" value="Genomic_DNA"/>
</dbReference>
<dbReference type="KEGG" id="spse:SULPSESMR1_02919"/>
<evidence type="ECO:0000256" key="1">
    <source>
        <dbReference type="SAM" id="SignalP"/>
    </source>
</evidence>
<dbReference type="Proteomes" id="UP000199754">
    <property type="component" value="Chromosome"/>
</dbReference>
<dbReference type="AlphaFoldDB" id="A0A221K4A0"/>
<evidence type="ECO:0000313" key="2">
    <source>
        <dbReference type="EMBL" id="ASM73700.1"/>
    </source>
</evidence>
<keyword evidence="3" id="KW-1185">Reference proteome</keyword>
<accession>A0A221K4A0</accession>
<feature type="signal peptide" evidence="1">
    <location>
        <begin position="1"/>
        <end position="22"/>
    </location>
</feature>
<sequence>MPHNICTYATLAAIVLAVPAQADVVTSQSDFIRLVSGKTLTRPLIRIEVRADGRITGTGAAWEVTGTWNWQGNYFCRDLYWGGDPLGYNCQEVRFEGGRIRFTSDKGRGDTAAFRLN</sequence>
<gene>
    <name evidence="2" type="ORF">SULPSESMR1_02919</name>
</gene>
<organism evidence="2 3">
    <name type="scientific">Pseudosulfitobacter pseudonitzschiae</name>
    <dbReference type="NCBI Taxonomy" id="1402135"/>
    <lineage>
        <taxon>Bacteria</taxon>
        <taxon>Pseudomonadati</taxon>
        <taxon>Pseudomonadota</taxon>
        <taxon>Alphaproteobacteria</taxon>
        <taxon>Rhodobacterales</taxon>
        <taxon>Roseobacteraceae</taxon>
        <taxon>Pseudosulfitobacter</taxon>
    </lineage>
</organism>
<reference evidence="2 3" key="1">
    <citation type="submission" date="2017-07" db="EMBL/GenBank/DDBJ databases">
        <title>Genome Sequence of Sulfitobacter pseudonitzschiae Strain SMR1 Isolated from a culture of the Diatom Skeletonema marinoi.</title>
        <authorList>
            <person name="Topel M."/>
            <person name="Pinder M.I.M."/>
            <person name="Johansson O.N."/>
            <person name="Kourtchenko O."/>
            <person name="Godhe A."/>
            <person name="Clarke A.K."/>
        </authorList>
    </citation>
    <scope>NUCLEOTIDE SEQUENCE [LARGE SCALE GENOMIC DNA]</scope>
    <source>
        <strain evidence="2 3">SMR1</strain>
    </source>
</reference>
<dbReference type="STRING" id="1402135.SAMN05444149_104481"/>
<proteinExistence type="predicted"/>
<dbReference type="RefSeq" id="WP_089421448.1">
    <property type="nucleotide sequence ID" value="NZ_CP022415.1"/>
</dbReference>
<dbReference type="OrthoDB" id="7874348at2"/>
<evidence type="ECO:0000313" key="3">
    <source>
        <dbReference type="Proteomes" id="UP000199754"/>
    </source>
</evidence>
<name>A0A221K4A0_9RHOB</name>